<evidence type="ECO:0000256" key="13">
    <source>
        <dbReference type="RuleBase" id="RU000473"/>
    </source>
</evidence>
<keyword evidence="5" id="KW-0813">Transport</keyword>
<dbReference type="GO" id="GO:0005743">
    <property type="term" value="C:mitochondrial inner membrane"/>
    <property type="evidence" value="ECO:0007669"/>
    <property type="project" value="UniProtKB-SubCell"/>
</dbReference>
<name>A0A344ALZ4_9HEMI</name>
<dbReference type="PROSITE" id="PS00667">
    <property type="entry name" value="COMPLEX1_ND1_1"/>
    <property type="match status" value="1"/>
</dbReference>
<sequence>MFLLSIAFTVLFILIGVAFLTLMERKVLSYIQIRKGPNKVGIMGLLQPISDAIKLFFKEHTIPMMSNYMIYIITPMMGLMNSLLIWSIFPYLINCVSFNFGLLFFFCCTSTGVYSMILTGWSSNSNYAMLGCIRSIAQSISYEVSLILILLCPILMIESFNLINFFFVQELIWMLMLMLPLSFCWISSSMAETNRSPFDFSEGESELVSGFNVEYSGMGFAYIFLAEYSSIIFMSLLFCLMFLGGKINSFIFPIQVAMMAFLFIWVRGTLPRYRYDKLMYLAWKCYLPVTLNLFIFFLLFKTII</sequence>
<evidence type="ECO:0000256" key="1">
    <source>
        <dbReference type="ARBA" id="ARBA00003257"/>
    </source>
</evidence>
<evidence type="ECO:0000256" key="3">
    <source>
        <dbReference type="ARBA" id="ARBA00010535"/>
    </source>
</evidence>
<comment type="subcellular location">
    <subcellularLocation>
        <location evidence="2 12">Mitochondrion inner membrane</location>
        <topology evidence="2 12">Multi-pass membrane protein</topology>
    </subcellularLocation>
</comment>
<dbReference type="GO" id="GO:0009060">
    <property type="term" value="P:aerobic respiration"/>
    <property type="evidence" value="ECO:0007669"/>
    <property type="project" value="TreeGrafter"/>
</dbReference>
<dbReference type="EMBL" id="MG737732">
    <property type="protein sequence ID" value="AWV83392.1"/>
    <property type="molecule type" value="Genomic_DNA"/>
</dbReference>
<dbReference type="InterPro" id="IPR018086">
    <property type="entry name" value="NADH_UbQ_OxRdtase_su1_CS"/>
</dbReference>
<evidence type="ECO:0000256" key="2">
    <source>
        <dbReference type="ARBA" id="ARBA00004448"/>
    </source>
</evidence>
<comment type="function">
    <text evidence="1">Core subunit of the mitochondrial membrane respiratory chain NADH dehydrogenase (Complex I) that is believed to belong to the minimal assembly required for catalysis. Complex I functions in the transfer of electrons from NADH to the respiratory chain. The immediate electron acceptor for the enzyme is believed to be ubiquinone.</text>
</comment>
<keyword evidence="9 13" id="KW-0830">Ubiquinone</keyword>
<evidence type="ECO:0000256" key="7">
    <source>
        <dbReference type="ARBA" id="ARBA00022792"/>
    </source>
</evidence>
<dbReference type="GO" id="GO:0003954">
    <property type="term" value="F:NADH dehydrogenase activity"/>
    <property type="evidence" value="ECO:0007669"/>
    <property type="project" value="TreeGrafter"/>
</dbReference>
<dbReference type="PANTHER" id="PTHR11432">
    <property type="entry name" value="NADH DEHYDROGENASE SUBUNIT 1"/>
    <property type="match status" value="1"/>
</dbReference>
<evidence type="ECO:0000256" key="4">
    <source>
        <dbReference type="ARBA" id="ARBA00021009"/>
    </source>
</evidence>
<dbReference type="GO" id="GO:0008137">
    <property type="term" value="F:NADH dehydrogenase (ubiquinone) activity"/>
    <property type="evidence" value="ECO:0007669"/>
    <property type="project" value="UniProtKB-EC"/>
</dbReference>
<reference evidence="15" key="2">
    <citation type="journal article" date="2018" name="Proc. Natl. Acad. Sci. U.S.A.">
        <title>Recurrent symbiont recruitment from fungal parasites in cicadas.</title>
        <authorList>
            <person name="Yu M."/>
            <person name="Moriyama M."/>
            <person name="Lukasik P."/>
            <person name="Vanderpool D."/>
            <person name="Tanahashi M."/>
            <person name="Meng X.-Y."/>
            <person name="McCutcheon J.P."/>
            <person name="Fukatsu T."/>
        </authorList>
    </citation>
    <scope>NUCLEOTIDE SEQUENCE</scope>
    <source>
        <strain evidence="15">TERNIG</strain>
        <tissue evidence="15">Bacteriome and fat body</tissue>
    </source>
</reference>
<evidence type="ECO:0000256" key="9">
    <source>
        <dbReference type="ARBA" id="ARBA00023075"/>
    </source>
</evidence>
<proteinExistence type="inferred from homology"/>
<evidence type="ECO:0000313" key="15">
    <source>
        <dbReference type="EMBL" id="AWV83392.1"/>
    </source>
</evidence>
<keyword evidence="11 14" id="KW-0472">Membrane</keyword>
<dbReference type="AlphaFoldDB" id="A0A344ALZ4"/>
<comment type="similarity">
    <text evidence="3 12">Belongs to the complex I subunit 1 family.</text>
</comment>
<evidence type="ECO:0000256" key="10">
    <source>
        <dbReference type="ARBA" id="ARBA00023128"/>
    </source>
</evidence>
<evidence type="ECO:0000256" key="8">
    <source>
        <dbReference type="ARBA" id="ARBA00022989"/>
    </source>
</evidence>
<keyword evidence="12" id="KW-0520">NAD</keyword>
<organism evidence="15">
    <name type="scientific">Yezoterpnosia nigricosta</name>
    <dbReference type="NCBI Taxonomy" id="1445883"/>
    <lineage>
        <taxon>Eukaryota</taxon>
        <taxon>Metazoa</taxon>
        <taxon>Ecdysozoa</taxon>
        <taxon>Arthropoda</taxon>
        <taxon>Hexapoda</taxon>
        <taxon>Insecta</taxon>
        <taxon>Pterygota</taxon>
        <taxon>Neoptera</taxon>
        <taxon>Paraneoptera</taxon>
        <taxon>Hemiptera</taxon>
        <taxon>Auchenorrhyncha</taxon>
        <taxon>Cicadoidea</taxon>
        <taxon>Cicadidae</taxon>
        <taxon>Cicadinae</taxon>
        <taxon>Leptopsaltriini</taxon>
        <taxon>Yezoterpnosia</taxon>
    </lineage>
</organism>
<dbReference type="InterPro" id="IPR001694">
    <property type="entry name" value="NADH_UbQ_OxRdtase_su1/FPO"/>
</dbReference>
<dbReference type="PROSITE" id="PS00668">
    <property type="entry name" value="COMPLEX1_ND1_2"/>
    <property type="match status" value="1"/>
</dbReference>
<keyword evidence="10 13" id="KW-0496">Mitochondrion</keyword>
<keyword evidence="6 12" id="KW-0812">Transmembrane</keyword>
<feature type="transmembrane region" description="Helical" evidence="14">
    <location>
        <begin position="163"/>
        <end position="186"/>
    </location>
</feature>
<comment type="catalytic activity">
    <reaction evidence="13">
        <text>a ubiquinone + NADH + 5 H(+)(in) = a ubiquinol + NAD(+) + 4 H(+)(out)</text>
        <dbReference type="Rhea" id="RHEA:29091"/>
        <dbReference type="Rhea" id="RHEA-COMP:9565"/>
        <dbReference type="Rhea" id="RHEA-COMP:9566"/>
        <dbReference type="ChEBI" id="CHEBI:15378"/>
        <dbReference type="ChEBI" id="CHEBI:16389"/>
        <dbReference type="ChEBI" id="CHEBI:17976"/>
        <dbReference type="ChEBI" id="CHEBI:57540"/>
        <dbReference type="ChEBI" id="CHEBI:57945"/>
        <dbReference type="EC" id="7.1.1.2"/>
    </reaction>
</comment>
<accession>A0A344ALZ4</accession>
<gene>
    <name evidence="15" type="primary">nad1</name>
</gene>
<evidence type="ECO:0000256" key="11">
    <source>
        <dbReference type="ARBA" id="ARBA00023136"/>
    </source>
</evidence>
<dbReference type="Pfam" id="PF00146">
    <property type="entry name" value="NADHdh"/>
    <property type="match status" value="1"/>
</dbReference>
<dbReference type="PANTHER" id="PTHR11432:SF3">
    <property type="entry name" value="NADH-UBIQUINONE OXIDOREDUCTASE CHAIN 1"/>
    <property type="match status" value="1"/>
</dbReference>
<feature type="transmembrane region" description="Helical" evidence="14">
    <location>
        <begin position="6"/>
        <end position="23"/>
    </location>
</feature>
<protein>
    <recommendedName>
        <fullName evidence="4 13">NADH-ubiquinone oxidoreductase chain 1</fullName>
        <ecNumber evidence="13">7.1.1.2</ecNumber>
    </recommendedName>
</protein>
<feature type="transmembrane region" description="Helical" evidence="14">
    <location>
        <begin position="249"/>
        <end position="266"/>
    </location>
</feature>
<feature type="transmembrane region" description="Helical" evidence="14">
    <location>
        <begin position="98"/>
        <end position="119"/>
    </location>
</feature>
<feature type="transmembrane region" description="Helical" evidence="14">
    <location>
        <begin position="220"/>
        <end position="243"/>
    </location>
</feature>
<evidence type="ECO:0000256" key="5">
    <source>
        <dbReference type="ARBA" id="ARBA00022448"/>
    </source>
</evidence>
<keyword evidence="7" id="KW-0999">Mitochondrion inner membrane</keyword>
<reference evidence="15" key="1">
    <citation type="journal article" date="2018" name="J. Hered.">
        <title>One hundred mitochondrial genomes of cicadas.</title>
        <authorList>
            <person name="Lukasik P."/>
            <person name="Chong R.A."/>
            <person name="Nazario K."/>
            <person name="Matsuura Y."/>
            <person name="Bublitz D."/>
            <person name="Campbell M.A."/>
            <person name="Meyer M."/>
            <person name="Van Leuven J.T."/>
            <person name="Pessacq P."/>
            <person name="Veloso C."/>
            <person name="Simon C."/>
            <person name="McCutcheon J.P."/>
        </authorList>
    </citation>
    <scope>NUCLEOTIDE SEQUENCE</scope>
    <source>
        <strain evidence="15">TERNIG</strain>
        <tissue evidence="15">Bacteriome and fat body</tissue>
    </source>
</reference>
<dbReference type="EC" id="7.1.1.2" evidence="13"/>
<feature type="transmembrane region" description="Helical" evidence="14">
    <location>
        <begin position="68"/>
        <end position="92"/>
    </location>
</feature>
<feature type="transmembrane region" description="Helical" evidence="14">
    <location>
        <begin position="278"/>
        <end position="300"/>
    </location>
</feature>
<evidence type="ECO:0000256" key="12">
    <source>
        <dbReference type="RuleBase" id="RU000471"/>
    </source>
</evidence>
<dbReference type="HAMAP" id="MF_01350">
    <property type="entry name" value="NDH1_NuoH"/>
    <property type="match status" value="1"/>
</dbReference>
<evidence type="ECO:0000256" key="14">
    <source>
        <dbReference type="SAM" id="Phobius"/>
    </source>
</evidence>
<geneLocation type="mitochondrion" evidence="15"/>
<feature type="transmembrane region" description="Helical" evidence="14">
    <location>
        <begin position="140"/>
        <end position="157"/>
    </location>
</feature>
<keyword evidence="8 14" id="KW-1133">Transmembrane helix</keyword>
<evidence type="ECO:0000256" key="6">
    <source>
        <dbReference type="ARBA" id="ARBA00022692"/>
    </source>
</evidence>